<keyword evidence="8" id="KW-1185">Reference proteome</keyword>
<comment type="catalytic activity">
    <reaction evidence="5">
        <text>dCMP + ATP = dCDP + ADP</text>
        <dbReference type="Rhea" id="RHEA:25094"/>
        <dbReference type="ChEBI" id="CHEBI:30616"/>
        <dbReference type="ChEBI" id="CHEBI:57566"/>
        <dbReference type="ChEBI" id="CHEBI:58593"/>
        <dbReference type="ChEBI" id="CHEBI:456216"/>
        <dbReference type="EC" id="2.7.4.25"/>
    </reaction>
</comment>
<dbReference type="GO" id="GO:0016301">
    <property type="term" value="F:kinase activity"/>
    <property type="evidence" value="ECO:0007669"/>
    <property type="project" value="UniProtKB-KW"/>
</dbReference>
<evidence type="ECO:0000313" key="7">
    <source>
        <dbReference type="EMBL" id="MBU5491112.1"/>
    </source>
</evidence>
<name>A0ABS6EU57_9FIRM</name>
<keyword evidence="4 5" id="KW-0067">ATP-binding</keyword>
<keyword evidence="1 5" id="KW-0808">Transferase</keyword>
<gene>
    <name evidence="5 7" type="primary">cmk</name>
    <name evidence="7" type="ORF">KQI75_10855</name>
</gene>
<protein>
    <recommendedName>
        <fullName evidence="5">Cytidylate kinase</fullName>
        <shortName evidence="5">CK</shortName>
        <ecNumber evidence="5">2.7.4.25</ecNumber>
    </recommendedName>
    <alternativeName>
        <fullName evidence="5">Cytidine monophosphate kinase</fullName>
        <shortName evidence="5">CMP kinase</shortName>
    </alternativeName>
</protein>
<dbReference type="NCBIfam" id="TIGR00017">
    <property type="entry name" value="cmk"/>
    <property type="match status" value="1"/>
</dbReference>
<dbReference type="Pfam" id="PF02224">
    <property type="entry name" value="Cytidylate_kin"/>
    <property type="match status" value="1"/>
</dbReference>
<dbReference type="CDD" id="cd02020">
    <property type="entry name" value="CMPK"/>
    <property type="match status" value="1"/>
</dbReference>
<dbReference type="InterPro" id="IPR011994">
    <property type="entry name" value="Cytidylate_kinase_dom"/>
</dbReference>
<evidence type="ECO:0000256" key="1">
    <source>
        <dbReference type="ARBA" id="ARBA00022679"/>
    </source>
</evidence>
<sequence>MKTIAVAIDGPSGAGKSTIARAAAGHLGFVYVDTGAMYRTIGLAVCRAGIALGQTERIQSVLDSGIQVSLKYEQGVQHVLLDGEDVSASIRTPEMSKYASFVSAVPAVRAFLLQTQREMAKTHNVIMDGRDIGTVILPDAEVKIFLTASAQARSKRRFIELREKGEDVTLEEVLADMKQRDHDDETRAAAPLKQAEDAILVDTSELTLEQSIAAVEAVIRPALEG</sequence>
<keyword evidence="2 5" id="KW-0547">Nucleotide-binding</keyword>
<evidence type="ECO:0000256" key="5">
    <source>
        <dbReference type="HAMAP-Rule" id="MF_00238"/>
    </source>
</evidence>
<dbReference type="EMBL" id="JAHLQI010000006">
    <property type="protein sequence ID" value="MBU5491112.1"/>
    <property type="molecule type" value="Genomic_DNA"/>
</dbReference>
<feature type="binding site" evidence="5">
    <location>
        <begin position="10"/>
        <end position="18"/>
    </location>
    <ligand>
        <name>ATP</name>
        <dbReference type="ChEBI" id="CHEBI:30616"/>
    </ligand>
</feature>
<evidence type="ECO:0000259" key="6">
    <source>
        <dbReference type="Pfam" id="PF02224"/>
    </source>
</evidence>
<feature type="domain" description="Cytidylate kinase" evidence="6">
    <location>
        <begin position="6"/>
        <end position="216"/>
    </location>
</feature>
<dbReference type="PANTHER" id="PTHR21299:SF2">
    <property type="entry name" value="CYTIDYLATE KINASE"/>
    <property type="match status" value="1"/>
</dbReference>
<proteinExistence type="inferred from homology"/>
<dbReference type="RefSeq" id="WP_216470826.1">
    <property type="nucleotide sequence ID" value="NZ_JAHLQI010000006.1"/>
</dbReference>
<evidence type="ECO:0000256" key="3">
    <source>
        <dbReference type="ARBA" id="ARBA00022777"/>
    </source>
</evidence>
<keyword evidence="3 5" id="KW-0418">Kinase</keyword>
<dbReference type="PANTHER" id="PTHR21299">
    <property type="entry name" value="CYTIDYLATE KINASE/PANTOATE-BETA-ALANINE LIGASE"/>
    <property type="match status" value="1"/>
</dbReference>
<reference evidence="7 8" key="1">
    <citation type="submission" date="2021-06" db="EMBL/GenBank/DDBJ databases">
        <authorList>
            <person name="Sun Q."/>
            <person name="Li D."/>
        </authorList>
    </citation>
    <scope>NUCLEOTIDE SEQUENCE [LARGE SCALE GENOMIC DNA]</scope>
    <source>
        <strain evidence="7 8">MSJd-7</strain>
    </source>
</reference>
<organism evidence="7 8">
    <name type="scientific">Butyricicoccus intestinisimiae</name>
    <dbReference type="NCBI Taxonomy" id="2841509"/>
    <lineage>
        <taxon>Bacteria</taxon>
        <taxon>Bacillati</taxon>
        <taxon>Bacillota</taxon>
        <taxon>Clostridia</taxon>
        <taxon>Eubacteriales</taxon>
        <taxon>Butyricicoccaceae</taxon>
        <taxon>Butyricicoccus</taxon>
    </lineage>
</organism>
<dbReference type="HAMAP" id="MF_00238">
    <property type="entry name" value="Cytidyl_kinase_type1"/>
    <property type="match status" value="1"/>
</dbReference>
<comment type="similarity">
    <text evidence="5">Belongs to the cytidylate kinase family. Type 1 subfamily.</text>
</comment>
<dbReference type="InterPro" id="IPR003136">
    <property type="entry name" value="Cytidylate_kin"/>
</dbReference>
<dbReference type="EC" id="2.7.4.25" evidence="5"/>
<accession>A0ABS6EU57</accession>
<dbReference type="Proteomes" id="UP000783588">
    <property type="component" value="Unassembled WGS sequence"/>
</dbReference>
<comment type="subcellular location">
    <subcellularLocation>
        <location evidence="5">Cytoplasm</location>
    </subcellularLocation>
</comment>
<comment type="caution">
    <text evidence="7">The sequence shown here is derived from an EMBL/GenBank/DDBJ whole genome shotgun (WGS) entry which is preliminary data.</text>
</comment>
<evidence type="ECO:0000313" key="8">
    <source>
        <dbReference type="Proteomes" id="UP000783588"/>
    </source>
</evidence>
<evidence type="ECO:0000256" key="4">
    <source>
        <dbReference type="ARBA" id="ARBA00022840"/>
    </source>
</evidence>
<evidence type="ECO:0000256" key="2">
    <source>
        <dbReference type="ARBA" id="ARBA00022741"/>
    </source>
</evidence>
<keyword evidence="5" id="KW-0963">Cytoplasm</keyword>
<comment type="catalytic activity">
    <reaction evidence="5">
        <text>CMP + ATP = CDP + ADP</text>
        <dbReference type="Rhea" id="RHEA:11600"/>
        <dbReference type="ChEBI" id="CHEBI:30616"/>
        <dbReference type="ChEBI" id="CHEBI:58069"/>
        <dbReference type="ChEBI" id="CHEBI:60377"/>
        <dbReference type="ChEBI" id="CHEBI:456216"/>
        <dbReference type="EC" id="2.7.4.25"/>
    </reaction>
</comment>